<dbReference type="Proteomes" id="UP000485562">
    <property type="component" value="Unassembled WGS sequence"/>
</dbReference>
<dbReference type="SUPFAM" id="SSF52402">
    <property type="entry name" value="Adenine nucleotide alpha hydrolases-like"/>
    <property type="match status" value="1"/>
</dbReference>
<gene>
    <name evidence="5" type="ORF">BWX89_01111</name>
</gene>
<dbReference type="Pfam" id="PF02568">
    <property type="entry name" value="ThiI"/>
    <property type="match status" value="1"/>
</dbReference>
<evidence type="ECO:0000256" key="2">
    <source>
        <dbReference type="ARBA" id="ARBA00022840"/>
    </source>
</evidence>
<feature type="domain" description="NFACT protein RNA binding" evidence="4">
    <location>
        <begin position="224"/>
        <end position="299"/>
    </location>
</feature>
<proteinExistence type="predicted"/>
<comment type="caution">
    <text evidence="5">The sequence shown here is derived from an EMBL/GenBank/DDBJ whole genome shotgun (WGS) entry which is preliminary data.</text>
</comment>
<dbReference type="PANTHER" id="PTHR11933:SF6">
    <property type="entry name" value="THIL AANH DOMAIN-CONTAINING PROTEIN"/>
    <property type="match status" value="1"/>
</dbReference>
<dbReference type="Pfam" id="PF18297">
    <property type="entry name" value="NFACT-R_2"/>
    <property type="match status" value="1"/>
</dbReference>
<feature type="domain" description="Thil AANH" evidence="3">
    <location>
        <begin position="3"/>
        <end position="141"/>
    </location>
</feature>
<evidence type="ECO:0000259" key="4">
    <source>
        <dbReference type="Pfam" id="PF18297"/>
    </source>
</evidence>
<keyword evidence="1" id="KW-0547">Nucleotide-binding</keyword>
<accession>A0A1V6C8A9</accession>
<evidence type="ECO:0000259" key="3">
    <source>
        <dbReference type="Pfam" id="PF02568"/>
    </source>
</evidence>
<protein>
    <submittedName>
        <fullName evidence="5">Uncharacterized protein</fullName>
    </submittedName>
</protein>
<dbReference type="InterPro" id="IPR014729">
    <property type="entry name" value="Rossmann-like_a/b/a_fold"/>
</dbReference>
<dbReference type="EMBL" id="MWDQ01000098">
    <property type="protein sequence ID" value="OQB73094.1"/>
    <property type="molecule type" value="Genomic_DNA"/>
</dbReference>
<dbReference type="InterPro" id="IPR059101">
    <property type="entry name" value="NFACT-R_2"/>
</dbReference>
<evidence type="ECO:0000256" key="1">
    <source>
        <dbReference type="ARBA" id="ARBA00022741"/>
    </source>
</evidence>
<sequence>MKTKAIGLISGGLDSMVATLLMMKQGIDAVLLKFASPFFHSDIINKQTIEFMGLSARVVNMGNEYFDIIKHPQYGYGSGFNPCIDCKMHMLSIAKRVMEQEDAAFIFTGDVLNQRPFSQRKNFFHLIDKRLELEGRILRPLSAKLLEPTIPEIKGIVNREELLGISGRSREQQLKIASEHNLSGYSQPSGGCLLTDKIFSKRIKDLLNNWPESTLDDAELIKHGRIFWYKKNLIVIGRNQNENRMLELLLKSGDVVVEINDIPCPVCVIRGKDITDEVIQYAKGKILEYTPKAKGKSVDYLIRMKE</sequence>
<dbReference type="GO" id="GO:0005524">
    <property type="term" value="F:ATP binding"/>
    <property type="evidence" value="ECO:0007669"/>
    <property type="project" value="UniProtKB-KW"/>
</dbReference>
<dbReference type="Gene3D" id="3.40.50.620">
    <property type="entry name" value="HUPs"/>
    <property type="match status" value="1"/>
</dbReference>
<name>A0A1V6C8A9_UNCT6</name>
<dbReference type="InterPro" id="IPR020536">
    <property type="entry name" value="ThiI_AANH"/>
</dbReference>
<evidence type="ECO:0000313" key="5">
    <source>
        <dbReference type="EMBL" id="OQB73094.1"/>
    </source>
</evidence>
<dbReference type="GO" id="GO:0004810">
    <property type="term" value="F:CCA tRNA nucleotidyltransferase activity"/>
    <property type="evidence" value="ECO:0007669"/>
    <property type="project" value="InterPro"/>
</dbReference>
<dbReference type="AlphaFoldDB" id="A0A1V6C8A9"/>
<reference evidence="5" key="1">
    <citation type="submission" date="2017-02" db="EMBL/GenBank/DDBJ databases">
        <title>Delving into the versatile metabolic prowess of the omnipresent phylum Bacteroidetes.</title>
        <authorList>
            <person name="Nobu M.K."/>
            <person name="Mei R."/>
            <person name="Narihiro T."/>
            <person name="Kuroda K."/>
            <person name="Liu W.-T."/>
        </authorList>
    </citation>
    <scope>NUCLEOTIDE SEQUENCE</scope>
    <source>
        <strain evidence="5">ADurb.Bin131</strain>
    </source>
</reference>
<organism evidence="5">
    <name type="scientific">candidate division TA06 bacterium ADurb.Bin131</name>
    <dbReference type="NCBI Taxonomy" id="1852827"/>
    <lineage>
        <taxon>Bacteria</taxon>
        <taxon>Bacteria division TA06</taxon>
    </lineage>
</organism>
<dbReference type="PANTHER" id="PTHR11933">
    <property type="entry name" value="TRNA 5-METHYLAMINOMETHYL-2-THIOURIDYLATE -METHYLTRANSFERASE"/>
    <property type="match status" value="1"/>
</dbReference>
<keyword evidence="2" id="KW-0067">ATP-binding</keyword>